<protein>
    <recommendedName>
        <fullName evidence="3">Exo-alpha-sialidase</fullName>
    </recommendedName>
</protein>
<reference evidence="2" key="1">
    <citation type="journal article" date="2019" name="bioRxiv">
        <title>Genome diversification in globally distributed novel marine Proteobacteria is linked to environmental adaptation.</title>
        <authorList>
            <person name="Zhou Z."/>
            <person name="Tran P.Q."/>
            <person name="Kieft K."/>
            <person name="Anantharaman K."/>
        </authorList>
    </citation>
    <scope>NUCLEOTIDE SEQUENCE [LARGE SCALE GENOMIC DNA]</scope>
</reference>
<sequence>MKFSILLAIMFLNLSFMGCLIPEDKRTVIEENSIEVTKLVVTEEELSQFPYSMDPIRNFSVVDPSSLDIVSERLWAVFGTDNIGSDDEHNYGGNCCEHYLATDQDGIIYNLGGEWPWWSTDRGLTWDEYVPPAINTELGCEEGQLDPTLEPGLGEGSIIQAPNGDIIAMTWFPYPSFDGVDQFYAILGKKTSPTQIEWEYCWNTFDKEPFYDRSWQVPVVGPINPPPHLSTNLCSSNCPWASMVVSNFWSYNEQGYQISVDGLNYRPIDIPDSASNECNVTYSFCGPDVDFDLLFEDLGPEWDYMQPHREMRASPIPSGGLLFPRWFSDGSNLFLDTELIWHRHTLPNGSMLPSRSLVIDSSGALHSVSCNTADPGAKSCDGTFNLTHQVSFDGGYTWVNQTHRWPLSLSVSDNTFEWDFQADGNLDLAVISMRVQTEINGTSSDIDLLFHIREYSENMEADSITLIGLGDLDATSGAGNDVRFDFSSMGILPDGGVVVAYHDSTDPNTDPMFAIELELPENYFYYIS</sequence>
<accession>A0A7J4GRJ6</accession>
<dbReference type="EMBL" id="DUCX01000037">
    <property type="protein sequence ID" value="HIF37246.1"/>
    <property type="molecule type" value="Genomic_DNA"/>
</dbReference>
<organism evidence="1 2">
    <name type="scientific">Marine Group III euryarchaeote</name>
    <dbReference type="NCBI Taxonomy" id="2173149"/>
    <lineage>
        <taxon>Archaea</taxon>
        <taxon>Methanobacteriati</taxon>
        <taxon>Thermoplasmatota</taxon>
        <taxon>Thermoplasmata</taxon>
        <taxon>Candidatus Thermoprofundales</taxon>
    </lineage>
</organism>
<name>A0A7J4GRJ6_9ARCH</name>
<dbReference type="PROSITE" id="PS51257">
    <property type="entry name" value="PROKAR_LIPOPROTEIN"/>
    <property type="match status" value="1"/>
</dbReference>
<proteinExistence type="predicted"/>
<comment type="caution">
    <text evidence="1">The sequence shown here is derived from an EMBL/GenBank/DDBJ whole genome shotgun (WGS) entry which is preliminary data.</text>
</comment>
<evidence type="ECO:0000313" key="2">
    <source>
        <dbReference type="Proteomes" id="UP000585802"/>
    </source>
</evidence>
<dbReference type="AlphaFoldDB" id="A0A7J4GRJ6"/>
<dbReference type="Proteomes" id="UP000585802">
    <property type="component" value="Unassembled WGS sequence"/>
</dbReference>
<gene>
    <name evidence="1" type="ORF">EYQ70_02400</name>
</gene>
<evidence type="ECO:0008006" key="3">
    <source>
        <dbReference type="Google" id="ProtNLM"/>
    </source>
</evidence>
<evidence type="ECO:0000313" key="1">
    <source>
        <dbReference type="EMBL" id="HIF37246.1"/>
    </source>
</evidence>